<name>A0A8H7S9X7_9FUNG</name>
<sequence>MGGQHSNIEVSALQMNESKTSQKRSFSDSLGDFDFATGAKRTLTEQDHDKAKYLAVGIDCAPVSLQYIYPMNQQKVNYQLLDYLIQNR</sequence>
<feature type="region of interest" description="Disordered" evidence="1">
    <location>
        <begin position="1"/>
        <end position="31"/>
    </location>
</feature>
<feature type="compositionally biased region" description="Polar residues" evidence="1">
    <location>
        <begin position="1"/>
        <end position="28"/>
    </location>
</feature>
<gene>
    <name evidence="2" type="ORF">INT45_007933</name>
</gene>
<dbReference type="Proteomes" id="UP000646827">
    <property type="component" value="Unassembled WGS sequence"/>
</dbReference>
<evidence type="ECO:0000256" key="1">
    <source>
        <dbReference type="SAM" id="MobiDB-lite"/>
    </source>
</evidence>
<proteinExistence type="predicted"/>
<keyword evidence="3" id="KW-1185">Reference proteome</keyword>
<evidence type="ECO:0000313" key="3">
    <source>
        <dbReference type="Proteomes" id="UP000646827"/>
    </source>
</evidence>
<organism evidence="2 3">
    <name type="scientific">Circinella minor</name>
    <dbReference type="NCBI Taxonomy" id="1195481"/>
    <lineage>
        <taxon>Eukaryota</taxon>
        <taxon>Fungi</taxon>
        <taxon>Fungi incertae sedis</taxon>
        <taxon>Mucoromycota</taxon>
        <taxon>Mucoromycotina</taxon>
        <taxon>Mucoromycetes</taxon>
        <taxon>Mucorales</taxon>
        <taxon>Lichtheimiaceae</taxon>
        <taxon>Circinella</taxon>
    </lineage>
</organism>
<evidence type="ECO:0000313" key="2">
    <source>
        <dbReference type="EMBL" id="KAG2224688.1"/>
    </source>
</evidence>
<dbReference type="AlphaFoldDB" id="A0A8H7S9X7"/>
<accession>A0A8H7S9X7</accession>
<protein>
    <submittedName>
        <fullName evidence="2">Uncharacterized protein</fullName>
    </submittedName>
</protein>
<reference evidence="2 3" key="1">
    <citation type="submission" date="2020-12" db="EMBL/GenBank/DDBJ databases">
        <title>Metabolic potential, ecology and presence of endohyphal bacteria is reflected in genomic diversity of Mucoromycotina.</title>
        <authorList>
            <person name="Muszewska A."/>
            <person name="Okrasinska A."/>
            <person name="Steczkiewicz K."/>
            <person name="Drgas O."/>
            <person name="Orlowska M."/>
            <person name="Perlinska-Lenart U."/>
            <person name="Aleksandrzak-Piekarczyk T."/>
            <person name="Szatraj K."/>
            <person name="Zielenkiewicz U."/>
            <person name="Pilsyk S."/>
            <person name="Malc E."/>
            <person name="Mieczkowski P."/>
            <person name="Kruszewska J.S."/>
            <person name="Biernat P."/>
            <person name="Pawlowska J."/>
        </authorList>
    </citation>
    <scope>NUCLEOTIDE SEQUENCE [LARGE SCALE GENOMIC DNA]</scope>
    <source>
        <strain evidence="2 3">CBS 142.35</strain>
    </source>
</reference>
<comment type="caution">
    <text evidence="2">The sequence shown here is derived from an EMBL/GenBank/DDBJ whole genome shotgun (WGS) entry which is preliminary data.</text>
</comment>
<dbReference type="EMBL" id="JAEPRB010000039">
    <property type="protein sequence ID" value="KAG2224688.1"/>
    <property type="molecule type" value="Genomic_DNA"/>
</dbReference>